<accession>A0ABY6HU26</accession>
<sequence length="85" mass="9320">MANLTEIISQIGAFLAPINPYVVLVITFVLPIYIQLGEIFAGLSDAFLSFLPSNSYIMAFIIMGVFIALGIFVGIISEKKYAEEK</sequence>
<proteinExistence type="predicted"/>
<name>A0ABY6HU26_9ARCH</name>
<reference evidence="2" key="1">
    <citation type="submission" date="2022-09" db="EMBL/GenBank/DDBJ databases">
        <title>Actin cytoskeleton and complex cell architecture in an #Asgard archaeon.</title>
        <authorList>
            <person name="Ponce Toledo R.I."/>
            <person name="Schleper C."/>
            <person name="Rodrigues Oliveira T."/>
            <person name="Wollweber F."/>
            <person name="Xu J."/>
            <person name="Rittmann S."/>
            <person name="Klingl A."/>
            <person name="Pilhofer M."/>
        </authorList>
    </citation>
    <scope>NUCLEOTIDE SEQUENCE</scope>
    <source>
        <strain evidence="2">B-35</strain>
    </source>
</reference>
<gene>
    <name evidence="2" type="ORF">NEF87_003308</name>
</gene>
<keyword evidence="3" id="KW-1185">Reference proteome</keyword>
<dbReference type="Proteomes" id="UP001208689">
    <property type="component" value="Chromosome"/>
</dbReference>
<feature type="transmembrane region" description="Helical" evidence="1">
    <location>
        <begin position="56"/>
        <end position="76"/>
    </location>
</feature>
<evidence type="ECO:0000313" key="2">
    <source>
        <dbReference type="EMBL" id="UYP47023.1"/>
    </source>
</evidence>
<dbReference type="EMBL" id="CP104013">
    <property type="protein sequence ID" value="UYP47023.1"/>
    <property type="molecule type" value="Genomic_DNA"/>
</dbReference>
<feature type="transmembrane region" description="Helical" evidence="1">
    <location>
        <begin position="12"/>
        <end position="36"/>
    </location>
</feature>
<evidence type="ECO:0000256" key="1">
    <source>
        <dbReference type="SAM" id="Phobius"/>
    </source>
</evidence>
<protein>
    <submittedName>
        <fullName evidence="2">Uncharacterized protein</fullName>
    </submittedName>
</protein>
<keyword evidence="1" id="KW-0472">Membrane</keyword>
<organism evidence="2 3">
    <name type="scientific">Candidatus Lokiarchaeum ossiferum</name>
    <dbReference type="NCBI Taxonomy" id="2951803"/>
    <lineage>
        <taxon>Archaea</taxon>
        <taxon>Promethearchaeati</taxon>
        <taxon>Promethearchaeota</taxon>
        <taxon>Promethearchaeia</taxon>
        <taxon>Promethearchaeales</taxon>
        <taxon>Promethearchaeaceae</taxon>
        <taxon>Candidatus Lokiarchaeum</taxon>
    </lineage>
</organism>
<keyword evidence="1" id="KW-0812">Transmembrane</keyword>
<keyword evidence="1" id="KW-1133">Transmembrane helix</keyword>
<evidence type="ECO:0000313" key="3">
    <source>
        <dbReference type="Proteomes" id="UP001208689"/>
    </source>
</evidence>